<dbReference type="SMR" id="Q1GXV9"/>
<evidence type="ECO:0000313" key="1">
    <source>
        <dbReference type="EMBL" id="ABE50928.1"/>
    </source>
</evidence>
<dbReference type="eggNOG" id="COG0563">
    <property type="taxonomic scope" value="Bacteria"/>
</dbReference>
<dbReference type="InterPro" id="IPR052922">
    <property type="entry name" value="Cytidylate_Kinase-2"/>
</dbReference>
<gene>
    <name evidence="1" type="ordered locus">Mfla_2665</name>
</gene>
<keyword evidence="2" id="KW-1185">Reference proteome</keyword>
<proteinExistence type="predicted"/>
<evidence type="ECO:0000313" key="2">
    <source>
        <dbReference type="Proteomes" id="UP000002440"/>
    </source>
</evidence>
<dbReference type="Gene3D" id="3.40.50.300">
    <property type="entry name" value="P-loop containing nucleotide triphosphate hydrolases"/>
    <property type="match status" value="1"/>
</dbReference>
<dbReference type="STRING" id="265072.Mfla_2665"/>
<dbReference type="RefSeq" id="WP_011480881.1">
    <property type="nucleotide sequence ID" value="NC_007947.1"/>
</dbReference>
<dbReference type="PANTHER" id="PTHR37816">
    <property type="entry name" value="YALI0E33011P"/>
    <property type="match status" value="1"/>
</dbReference>
<dbReference type="SUPFAM" id="SSF52540">
    <property type="entry name" value="P-loop containing nucleoside triphosphate hydrolases"/>
    <property type="match status" value="1"/>
</dbReference>
<accession>Q1GXV9</accession>
<dbReference type="EMBL" id="CP000284">
    <property type="protein sequence ID" value="ABE50928.1"/>
    <property type="molecule type" value="Genomic_DNA"/>
</dbReference>
<dbReference type="OrthoDB" id="5296079at2"/>
<name>Q1GXV9_METFK</name>
<dbReference type="KEGG" id="mfa:Mfla_2665"/>
<dbReference type="NCBIfam" id="NF004861">
    <property type="entry name" value="PRK06217.1"/>
    <property type="match status" value="1"/>
</dbReference>
<dbReference type="PANTHER" id="PTHR37816:SF2">
    <property type="entry name" value="DNA TOPOLOGY MODULATION PROTEIN FLAR-RELATED PROTEIN"/>
    <property type="match status" value="1"/>
</dbReference>
<dbReference type="AlphaFoldDB" id="Q1GXV9"/>
<reference evidence="1 2" key="1">
    <citation type="submission" date="2006-03" db="EMBL/GenBank/DDBJ databases">
        <title>Complete sequence of Methylobacillus flagellatus KT.</title>
        <authorList>
            <consortium name="US DOE Joint Genome Institute"/>
            <person name="Copeland A."/>
            <person name="Lucas S."/>
            <person name="Lapidus A."/>
            <person name="Barry K."/>
            <person name="Detter J.C."/>
            <person name="Glavina del Rio T."/>
            <person name="Hammon N."/>
            <person name="Israni S."/>
            <person name="Dalin E."/>
            <person name="Tice H."/>
            <person name="Pitluck S."/>
            <person name="Brettin T."/>
            <person name="Bruce D."/>
            <person name="Han C."/>
            <person name="Tapia R."/>
            <person name="Saunders E."/>
            <person name="Gilna P."/>
            <person name="Schmutz J."/>
            <person name="Larimer F."/>
            <person name="Land M."/>
            <person name="Kyrpides N."/>
            <person name="Anderson I."/>
            <person name="Richardson P."/>
        </authorList>
    </citation>
    <scope>NUCLEOTIDE SEQUENCE [LARGE SCALE GENOMIC DNA]</scope>
    <source>
        <strain evidence="2">KT / ATCC 51484 / DSM 6875</strain>
    </source>
</reference>
<organism evidence="1 2">
    <name type="scientific">Methylobacillus flagellatus (strain ATCC 51484 / DSM 6875 / VKM B-1610 / KT)</name>
    <dbReference type="NCBI Taxonomy" id="265072"/>
    <lineage>
        <taxon>Bacteria</taxon>
        <taxon>Pseudomonadati</taxon>
        <taxon>Pseudomonadota</taxon>
        <taxon>Betaproteobacteria</taxon>
        <taxon>Nitrosomonadales</taxon>
        <taxon>Methylophilaceae</taxon>
        <taxon>Methylobacillus</taxon>
    </lineage>
</organism>
<evidence type="ECO:0008006" key="3">
    <source>
        <dbReference type="Google" id="ProtNLM"/>
    </source>
</evidence>
<protein>
    <recommendedName>
        <fullName evidence="3">Adenylate kinase</fullName>
    </recommendedName>
</protein>
<dbReference type="Proteomes" id="UP000002440">
    <property type="component" value="Chromosome"/>
</dbReference>
<dbReference type="HOGENOM" id="CLU_103067_0_0_4"/>
<dbReference type="InterPro" id="IPR027417">
    <property type="entry name" value="P-loop_NTPase"/>
</dbReference>
<sequence>MSHQPTRIYITGASCAGVTTLGAMLSRQLDLPHIDVDQFYWLPTNPPFSLKRPPQERVSLIREALGTEGWILSGSFDGWGDVLIEHASLIVFIVTPHAVRMDRLKNREKQRYGNRIALGGDMHEAHLAFTEWASQYESPGPSHTGRNLARHESWLAKQSLPVLRLDGTASPDRMAEQVLSALFQTRYGRPTAP</sequence>
<dbReference type="DNASU" id="4001763"/>